<dbReference type="EMBL" id="CAJPDR010000414">
    <property type="protein sequence ID" value="CAF9935655.1"/>
    <property type="molecule type" value="Genomic_DNA"/>
</dbReference>
<dbReference type="InterPro" id="IPR036770">
    <property type="entry name" value="Ankyrin_rpt-contain_sf"/>
</dbReference>
<comment type="caution">
    <text evidence="3">The sequence shown here is derived from an EMBL/GenBank/DDBJ whole genome shotgun (WGS) entry which is preliminary data.</text>
</comment>
<dbReference type="Gene3D" id="1.25.40.20">
    <property type="entry name" value="Ankyrin repeat-containing domain"/>
    <property type="match status" value="2"/>
</dbReference>
<proteinExistence type="predicted"/>
<evidence type="ECO:0000259" key="2">
    <source>
        <dbReference type="Pfam" id="PF24883"/>
    </source>
</evidence>
<evidence type="ECO:0000256" key="1">
    <source>
        <dbReference type="ARBA" id="ARBA00022737"/>
    </source>
</evidence>
<keyword evidence="4" id="KW-1185">Reference proteome</keyword>
<accession>A0A8H3G4J5</accession>
<dbReference type="AlphaFoldDB" id="A0A8H3G4J5"/>
<dbReference type="InterPro" id="IPR056884">
    <property type="entry name" value="NPHP3-like_N"/>
</dbReference>
<dbReference type="OrthoDB" id="7464126at2759"/>
<dbReference type="Proteomes" id="UP000664203">
    <property type="component" value="Unassembled WGS sequence"/>
</dbReference>
<keyword evidence="1" id="KW-0677">Repeat</keyword>
<sequence length="771" mass="86700">MTQTPDNLIQKHLDKVAISDGHVVELTKVVNAERLQLTLARQSSMITAINSLGSGVGALQIGSRESASKIEALLASFQGPIIRTVKQISNLSDNLVHGKTNQVKEERLHILQWLSSVQYKKHHENLFKVCSKRVVSTLASRHTRVREDLPDVSYDSPQSSLLFTSSTSENAAPIAYFYCQRNTAELHRSDPTEVRLDISETTEQIIEIASEMPVTIIIDALDECSSGQRYELLGALDILLERSAHLVKVLISSRDDVDIVLRLQKHPNIHININDNKEDILRFVQFEIQKAHSNRRLLKGMASPELITLVTEGLTNKAGGMFFWRGRTVANMIFRWLLCTKNASSSVTIAAWARAISAEPQNLPISDVLDVCSTLVVYDEALDRLRFAHLSVREFFKSQPGYTPSEVNRSILETSLQTVIFHQPYEGHFWLDATAYWFLHYHKLEEQYRKEVFELHAKFFFFSGAECSDVFNKWAIEAHALNGDFLDSESFYSPFQEFGIRIHHLGSIEDLLLTGIDPAAKDEAGKTPLSLSTWGGRQFRSYPLLKKRQLLKSSTFEYDKNIQQHVLRLSDDHTACLLLHYGLDTILDDADIRAEWMEILTLIGTLPGLQSDVSTSAIKRSGKPADDSENEIQLAGQTLLSLAALFHHDKAFRVLLGWGIDPTCPAICDVRKTMSTVAQMGRSMTLYFAVQETEDKYSRKDLETDKEAIVRLLLQKGAFVTSADTYGGATLLAHAFKARYGKVVKMLLENGAEIPMGATEGPMEQLWVVFD</sequence>
<dbReference type="SUPFAM" id="SSF48403">
    <property type="entry name" value="Ankyrin repeat"/>
    <property type="match status" value="1"/>
</dbReference>
<name>A0A8H3G4J5_9LECA</name>
<dbReference type="Pfam" id="PF24883">
    <property type="entry name" value="NPHP3_N"/>
    <property type="match status" value="1"/>
</dbReference>
<organism evidence="3 4">
    <name type="scientific">Alectoria fallacina</name>
    <dbReference type="NCBI Taxonomy" id="1903189"/>
    <lineage>
        <taxon>Eukaryota</taxon>
        <taxon>Fungi</taxon>
        <taxon>Dikarya</taxon>
        <taxon>Ascomycota</taxon>
        <taxon>Pezizomycotina</taxon>
        <taxon>Lecanoromycetes</taxon>
        <taxon>OSLEUM clade</taxon>
        <taxon>Lecanoromycetidae</taxon>
        <taxon>Lecanorales</taxon>
        <taxon>Lecanorineae</taxon>
        <taxon>Parmeliaceae</taxon>
        <taxon>Alectoria</taxon>
    </lineage>
</organism>
<evidence type="ECO:0000313" key="4">
    <source>
        <dbReference type="Proteomes" id="UP000664203"/>
    </source>
</evidence>
<protein>
    <recommendedName>
        <fullName evidence="2">Nephrocystin 3-like N-terminal domain-containing protein</fullName>
    </recommendedName>
</protein>
<reference evidence="3" key="1">
    <citation type="submission" date="2021-03" db="EMBL/GenBank/DDBJ databases">
        <authorList>
            <person name="Tagirdzhanova G."/>
        </authorList>
    </citation>
    <scope>NUCLEOTIDE SEQUENCE</scope>
</reference>
<dbReference type="PANTHER" id="PTHR10039">
    <property type="entry name" value="AMELOGENIN"/>
    <property type="match status" value="1"/>
</dbReference>
<dbReference type="PANTHER" id="PTHR10039:SF14">
    <property type="entry name" value="NACHT DOMAIN-CONTAINING PROTEIN"/>
    <property type="match status" value="1"/>
</dbReference>
<feature type="domain" description="Nephrocystin 3-like N-terminal" evidence="2">
    <location>
        <begin position="187"/>
        <end position="254"/>
    </location>
</feature>
<gene>
    <name evidence="3" type="ORF">ALECFALPRED_006509</name>
</gene>
<evidence type="ECO:0000313" key="3">
    <source>
        <dbReference type="EMBL" id="CAF9935655.1"/>
    </source>
</evidence>